<accession>A0A812VCB0</accession>
<feature type="region of interest" description="Disordered" evidence="1">
    <location>
        <begin position="286"/>
        <end position="306"/>
    </location>
</feature>
<reference evidence="2" key="1">
    <citation type="submission" date="2021-02" db="EMBL/GenBank/DDBJ databases">
        <authorList>
            <person name="Dougan E. K."/>
            <person name="Rhodes N."/>
            <person name="Thang M."/>
            <person name="Chan C."/>
        </authorList>
    </citation>
    <scope>NUCLEOTIDE SEQUENCE</scope>
</reference>
<comment type="caution">
    <text evidence="2">The sequence shown here is derived from an EMBL/GenBank/DDBJ whole genome shotgun (WGS) entry which is preliminary data.</text>
</comment>
<evidence type="ECO:0000256" key="1">
    <source>
        <dbReference type="SAM" id="MobiDB-lite"/>
    </source>
</evidence>
<dbReference type="Proteomes" id="UP000604046">
    <property type="component" value="Unassembled WGS sequence"/>
</dbReference>
<dbReference type="EMBL" id="CAJNDS010002828">
    <property type="protein sequence ID" value="CAE7611417.1"/>
    <property type="molecule type" value="Genomic_DNA"/>
</dbReference>
<sequence length="1752" mass="192579">MTLQAARREELTSLMNQKDTAVKMAPLHLQQLLDECSLVPQMQAKFVRAEKPRSIRGIHSGRMAKAPPRACELLWPVRPVLRVRPIEFHAVSVKDGGDVVDHQMSLSRAQFTLILDVLAENICYTGRSGSLMAGTAPTREPAPTGGNARPKSRGFRFSWRWPGELNFHVSFTEAVPLGCLRLREGMLGFSSSPTGTVYELKSSKLTAVDLRTRSRNVVKTLLECVDTDDETALGFSVEVNVPVDVDTLAVIQLQHPRMHVLPQLVMDLVTAGLSAWQHCTFRNDRASAPTAPQRGYPPGSNDTKVADKRGTRVQVNFLDGCFAIAEKWAEPTEHFEFAGSVLIHILVHAEGIRIERFDLESGALRLRSARRSPTTLCPCLEWSVRGDQRRVDDGARMKRHTQYDLRSVIVPPYAIRMSARDHRAMANSLLELLSMDAESAEPPSETQSRDPLALQLVENRLTLVAEIAIEGAEVQVLGEEGGNEWPGLCANARCQLLQLTVDNRQGASPTINLFGRELEVDISSRNHRLGLWEPVLPRCCLRFSYHAQRKPDGGPRDVVVRADVAAIKPVKLVISAPFVHLASQVFKESVEDMQYGHLLAGVNISGLRCLVRVDSSDSLEGVVLPSSAEAQPLDSLLKGRGRVASGTQLSLELRLPDHPDADPCRLQYGREVDVTWDTKTAGFLMCRLVMPRPPQLVLLITSTVCVWNKTPADLEIRFLAPGLPEETSEKGFNPIIPQSLQICADARLLTDGVSPQTCVPAEPLPASTPDAPQGVGDGAVRLRAGQLLSAPTLAQLRMGQAVLQIRPAFEAGGGVSYKWSEQFFAVPVANPHDTTLCSAPPTDMEEVLPHNRLSLRTSCGGNPEEGWCNVEVYAPFTVINACPCDVLCQFNPQVVRKKLGKERERLPVSGNIELLVDDGFGHEVPVPKNGQVEIMPFRLDDDGCLRWTCNGQEGRTKSRWQNINAVIAVLNCRKGEVEWHCLEAKMNAHDPSVPQLRIAPQSMLPAFDFVAEELTVSFAVRDQHGHASSWSLPLRAVQLRRSTEVVQLEFKGMWINLNAMRNGRELIVYTALWFVNSTGLDIRLLQPGGPGPMHPVAAFGSKVSILPEIRNDAGDGVAFVGLRSHAPIEANVPDVSGAVAVAVTPLHPCCLRTETVALPEAMRGVPSCLVSLLPAMMLFNHTEGLEVGFRQHGCPSDTAVWVPASASRAFWWHSVTDQLLQVAVRFQDAGKEARTSWSQPFELKESRIGAYPVTLKAQAQSSRFLVCVCIDFDAASWAVTIKDSGWCHTLVNKHPDVQLIANMEGVGEDPAYTFGVAFGEQLPIGGRGPPSGNVPRLRLTVQRASDADERATVFVDLNRSGVRKVPRWSGRASGAHAAPAAQKRTKSTLRVNAAVVVALHERVAVVTVMPDKPAFASVPRQLEESGGEEAENDDATILRTFTGELKIDTLRVGLVVEGPSASLSPSSVWDTAAALASSEPRRRHEVFTINLNGVQVSIGQTPDRCRDVDFQIWDIQVDMQYPRRDVVLKSTSQPALRTHTRRDDVRELDVHLREVKLAFGPLEVSVTGALMDQVRFLRRNLTVGTGGLTFDQVLIRAKGALHLSNPQPPGASSKLVVNKLAVGDARVDVWCQLHLPDAHYLPKSLRDTIQVVSLGTTRLDVKGAQVKLPQQVLFSDRKPAEGNFGIVASKVWVEYLPLVKACWRSLLQHSNIFLGGLLSRHTWNPRQRREWHHTTPLCHIGPSGELRLMETG</sequence>
<evidence type="ECO:0000313" key="3">
    <source>
        <dbReference type="Proteomes" id="UP000604046"/>
    </source>
</evidence>
<keyword evidence="3" id="KW-1185">Reference proteome</keyword>
<protein>
    <submittedName>
        <fullName evidence="2">Cmk-1 protein</fullName>
    </submittedName>
</protein>
<evidence type="ECO:0000313" key="2">
    <source>
        <dbReference type="EMBL" id="CAE7611417.1"/>
    </source>
</evidence>
<gene>
    <name evidence="2" type="primary">cmk-1</name>
    <name evidence="2" type="ORF">SNAT2548_LOCUS34755</name>
</gene>
<organism evidence="2 3">
    <name type="scientific">Symbiodinium natans</name>
    <dbReference type="NCBI Taxonomy" id="878477"/>
    <lineage>
        <taxon>Eukaryota</taxon>
        <taxon>Sar</taxon>
        <taxon>Alveolata</taxon>
        <taxon>Dinophyceae</taxon>
        <taxon>Suessiales</taxon>
        <taxon>Symbiodiniaceae</taxon>
        <taxon>Symbiodinium</taxon>
    </lineage>
</organism>
<dbReference type="OrthoDB" id="426572at2759"/>
<proteinExistence type="predicted"/>
<name>A0A812VCB0_9DINO</name>